<keyword evidence="15" id="KW-0233">DNA recombination</keyword>
<comment type="similarity">
    <text evidence="22">In the N-terminal section; belongs to the LigD polymerase family.</text>
</comment>
<dbReference type="Pfam" id="PF01068">
    <property type="entry name" value="DNA_ligase_A_M"/>
    <property type="match status" value="1"/>
</dbReference>
<dbReference type="NCBIfam" id="TIGR02779">
    <property type="entry name" value="NHEJ_ligase_lig"/>
    <property type="match status" value="1"/>
</dbReference>
<keyword evidence="11" id="KW-0269">Exonuclease</keyword>
<sequence length="582" mass="67721">MWKPMLTVYNDHLPTGSEWVYQIKYDGFRCGLEWEKDSIRLWSRNGKELTKQFPEIIKACEKVKDQIESYLPLFLDGELTVLRTPFQAEFSLIQKRGRTRNTEKINQAAKERPATFICFDVLTFKGKDAVQENLQQRLSYLDDIFRQIGNHYELQLITTYKKLSDIEKIMELHQAEGIIAKNKKTSYLRGKRSEDWTKMKYYRSFPTFITGWNVENDYFDVSVFSSEEIIPCGKVKNGFSDNEEETLTTFIKNNGKKKRNEWTLDPSVCIEIHCLGVDNGELREPVFSQFRFDLKPEDCTVENVKLGLSQLPDDVEITKPDKLFFPDVTKRDYVQYIRTVAPFLLPRLMNKRLTTIRFPDGIHDKSFYQKHVPSYAPDFLESVSDEEGNYDIVCNNLESLLWLANHSAIEFHVPFQTVESNLPDEMVFDLDPPSLSKLSDAIKAAQLIRKMTEEKGFQPLVKTSGRTGLQLHIPLKEKQMTFQETRVFMEAVSLVLTENFPDLFTVERLKKNRKNRLYLDYVQHAPGKTIIAPYSCRATKEATVATPLFWEEVNEKLNPKAFTVHTIPDRLIDKGCPWLQST</sequence>
<keyword evidence="25" id="KW-1185">Reference proteome</keyword>
<organism evidence="24 25">
    <name type="scientific">Gracilibacillus halotolerans</name>
    <dbReference type="NCBI Taxonomy" id="74386"/>
    <lineage>
        <taxon>Bacteria</taxon>
        <taxon>Bacillati</taxon>
        <taxon>Bacillota</taxon>
        <taxon>Bacilli</taxon>
        <taxon>Bacillales</taxon>
        <taxon>Bacillaceae</taxon>
        <taxon>Gracilibacillus</taxon>
    </lineage>
</organism>
<dbReference type="NCBIfam" id="TIGR02778">
    <property type="entry name" value="ligD_pol"/>
    <property type="match status" value="1"/>
</dbReference>
<dbReference type="InterPro" id="IPR014145">
    <property type="entry name" value="LigD_pol_dom"/>
</dbReference>
<keyword evidence="17" id="KW-0464">Manganese</keyword>
<dbReference type="RefSeq" id="WP_184245036.1">
    <property type="nucleotide sequence ID" value="NZ_BAAACU010000002.1"/>
</dbReference>
<dbReference type="PANTHER" id="PTHR42705:SF2">
    <property type="entry name" value="BIFUNCTIONAL NON-HOMOLOGOUS END JOINING PROTEIN LIGD"/>
    <property type="match status" value="1"/>
</dbReference>
<evidence type="ECO:0000256" key="18">
    <source>
        <dbReference type="ARBA" id="ARBA00023268"/>
    </source>
</evidence>
<dbReference type="SUPFAM" id="SSF56091">
    <property type="entry name" value="DNA ligase/mRNA capping enzyme, catalytic domain"/>
    <property type="match status" value="1"/>
</dbReference>
<evidence type="ECO:0000256" key="20">
    <source>
        <dbReference type="ARBA" id="ARBA00034003"/>
    </source>
</evidence>
<comment type="cofactor">
    <cofactor evidence="1">
        <name>Mn(2+)</name>
        <dbReference type="ChEBI" id="CHEBI:29035"/>
    </cofactor>
</comment>
<dbReference type="PANTHER" id="PTHR42705">
    <property type="entry name" value="BIFUNCTIONAL NON-HOMOLOGOUS END JOINING PROTEIN LIGD"/>
    <property type="match status" value="1"/>
</dbReference>
<comment type="similarity">
    <text evidence="21">In the C-terminal section; belongs to the ATP-dependent DNA ligase family.</text>
</comment>
<dbReference type="GO" id="GO:0004527">
    <property type="term" value="F:exonuclease activity"/>
    <property type="evidence" value="ECO:0007669"/>
    <property type="project" value="UniProtKB-KW"/>
</dbReference>
<keyword evidence="14" id="KW-0238">DNA-binding</keyword>
<evidence type="ECO:0000256" key="3">
    <source>
        <dbReference type="ARBA" id="ARBA00022598"/>
    </source>
</evidence>
<protein>
    <recommendedName>
        <fullName evidence="2">DNA ligase (ATP)</fullName>
        <ecNumber evidence="2">6.5.1.1</ecNumber>
    </recommendedName>
    <alternativeName>
        <fullName evidence="19">NHEJ DNA polymerase</fullName>
    </alternativeName>
</protein>
<keyword evidence="7" id="KW-0479">Metal-binding</keyword>
<gene>
    <name evidence="24" type="ORF">GGQ92_000902</name>
</gene>
<evidence type="ECO:0000313" key="24">
    <source>
        <dbReference type="EMBL" id="MBB6512121.1"/>
    </source>
</evidence>
<dbReference type="InterPro" id="IPR012310">
    <property type="entry name" value="DNA_ligase_ATP-dep_cent"/>
</dbReference>
<dbReference type="PROSITE" id="PS50160">
    <property type="entry name" value="DNA_LIGASE_A3"/>
    <property type="match status" value="1"/>
</dbReference>
<dbReference type="NCBIfam" id="TIGR02776">
    <property type="entry name" value="NHEJ_ligase_prk"/>
    <property type="match status" value="1"/>
</dbReference>
<dbReference type="GO" id="GO:0003677">
    <property type="term" value="F:DNA binding"/>
    <property type="evidence" value="ECO:0007669"/>
    <property type="project" value="UniProtKB-KW"/>
</dbReference>
<feature type="domain" description="ATP-dependent DNA ligase family profile" evidence="23">
    <location>
        <begin position="107"/>
        <end position="200"/>
    </location>
</feature>
<dbReference type="GO" id="GO:0006310">
    <property type="term" value="P:DNA recombination"/>
    <property type="evidence" value="ECO:0007669"/>
    <property type="project" value="UniProtKB-KW"/>
</dbReference>
<keyword evidence="12" id="KW-0067">ATP-binding</keyword>
<name>A0A841RHI9_9BACI</name>
<reference evidence="24 25" key="1">
    <citation type="submission" date="2020-08" db="EMBL/GenBank/DDBJ databases">
        <title>Genomic Encyclopedia of Type Strains, Phase IV (KMG-IV): sequencing the most valuable type-strain genomes for metagenomic binning, comparative biology and taxonomic classification.</title>
        <authorList>
            <person name="Goeker M."/>
        </authorList>
    </citation>
    <scope>NUCLEOTIDE SEQUENCE [LARGE SCALE GENOMIC DNA]</scope>
    <source>
        <strain evidence="24 25">DSM 11805</strain>
    </source>
</reference>
<comment type="caution">
    <text evidence="24">The sequence shown here is derived from an EMBL/GenBank/DDBJ whole genome shotgun (WGS) entry which is preliminary data.</text>
</comment>
<evidence type="ECO:0000256" key="10">
    <source>
        <dbReference type="ARBA" id="ARBA00022801"/>
    </source>
</evidence>
<dbReference type="GO" id="GO:0003887">
    <property type="term" value="F:DNA-directed DNA polymerase activity"/>
    <property type="evidence" value="ECO:0007669"/>
    <property type="project" value="UniProtKB-KW"/>
</dbReference>
<evidence type="ECO:0000256" key="2">
    <source>
        <dbReference type="ARBA" id="ARBA00012727"/>
    </source>
</evidence>
<evidence type="ECO:0000256" key="12">
    <source>
        <dbReference type="ARBA" id="ARBA00022840"/>
    </source>
</evidence>
<dbReference type="GO" id="GO:0006281">
    <property type="term" value="P:DNA repair"/>
    <property type="evidence" value="ECO:0007669"/>
    <property type="project" value="UniProtKB-KW"/>
</dbReference>
<keyword evidence="18" id="KW-0511">Multifunctional enzyme</keyword>
<evidence type="ECO:0000256" key="13">
    <source>
        <dbReference type="ARBA" id="ARBA00022932"/>
    </source>
</evidence>
<evidence type="ECO:0000256" key="22">
    <source>
        <dbReference type="ARBA" id="ARBA00049990"/>
    </source>
</evidence>
<proteinExistence type="inferred from homology"/>
<dbReference type="AlphaFoldDB" id="A0A841RHI9"/>
<keyword evidence="4" id="KW-0808">Transferase</keyword>
<evidence type="ECO:0000313" key="25">
    <source>
        <dbReference type="Proteomes" id="UP000572212"/>
    </source>
</evidence>
<dbReference type="InterPro" id="IPR012340">
    <property type="entry name" value="NA-bd_OB-fold"/>
</dbReference>
<dbReference type="InterPro" id="IPR014146">
    <property type="entry name" value="LigD_ligase_dom"/>
</dbReference>
<dbReference type="EMBL" id="JACHON010000002">
    <property type="protein sequence ID" value="MBB6512121.1"/>
    <property type="molecule type" value="Genomic_DNA"/>
</dbReference>
<keyword evidence="9" id="KW-0227">DNA damage</keyword>
<evidence type="ECO:0000256" key="17">
    <source>
        <dbReference type="ARBA" id="ARBA00023211"/>
    </source>
</evidence>
<evidence type="ECO:0000256" key="11">
    <source>
        <dbReference type="ARBA" id="ARBA00022839"/>
    </source>
</evidence>
<dbReference type="InterPro" id="IPR016059">
    <property type="entry name" value="DNA_ligase_ATP-dep_CS"/>
</dbReference>
<dbReference type="Proteomes" id="UP000572212">
    <property type="component" value="Unassembled WGS sequence"/>
</dbReference>
<dbReference type="InterPro" id="IPR052171">
    <property type="entry name" value="NHEJ_LigD"/>
</dbReference>
<evidence type="ECO:0000256" key="1">
    <source>
        <dbReference type="ARBA" id="ARBA00001936"/>
    </source>
</evidence>
<evidence type="ECO:0000256" key="15">
    <source>
        <dbReference type="ARBA" id="ARBA00023172"/>
    </source>
</evidence>
<keyword evidence="5" id="KW-0548">Nucleotidyltransferase</keyword>
<keyword evidence="13" id="KW-0239">DNA-directed DNA polymerase</keyword>
<dbReference type="PROSITE" id="PS00697">
    <property type="entry name" value="DNA_LIGASE_A1"/>
    <property type="match status" value="1"/>
</dbReference>
<evidence type="ECO:0000256" key="4">
    <source>
        <dbReference type="ARBA" id="ARBA00022679"/>
    </source>
</evidence>
<evidence type="ECO:0000256" key="19">
    <source>
        <dbReference type="ARBA" id="ARBA00029943"/>
    </source>
</evidence>
<dbReference type="Gene3D" id="3.30.470.30">
    <property type="entry name" value="DNA ligase/mRNA capping enzyme"/>
    <property type="match status" value="1"/>
</dbReference>
<evidence type="ECO:0000256" key="14">
    <source>
        <dbReference type="ARBA" id="ARBA00023125"/>
    </source>
</evidence>
<keyword evidence="6" id="KW-0540">Nuclease</keyword>
<dbReference type="InterPro" id="IPR014143">
    <property type="entry name" value="NHEJ_ligase_prk"/>
</dbReference>
<evidence type="ECO:0000256" key="5">
    <source>
        <dbReference type="ARBA" id="ARBA00022695"/>
    </source>
</evidence>
<accession>A0A841RHI9</accession>
<keyword evidence="3 24" id="KW-0436">Ligase</keyword>
<dbReference type="Gene3D" id="2.40.50.140">
    <property type="entry name" value="Nucleic acid-binding proteins"/>
    <property type="match status" value="1"/>
</dbReference>
<evidence type="ECO:0000256" key="6">
    <source>
        <dbReference type="ARBA" id="ARBA00022722"/>
    </source>
</evidence>
<evidence type="ECO:0000256" key="7">
    <source>
        <dbReference type="ARBA" id="ARBA00022723"/>
    </source>
</evidence>
<evidence type="ECO:0000256" key="8">
    <source>
        <dbReference type="ARBA" id="ARBA00022741"/>
    </source>
</evidence>
<dbReference type="SUPFAM" id="SSF50249">
    <property type="entry name" value="Nucleic acid-binding proteins"/>
    <property type="match status" value="1"/>
</dbReference>
<dbReference type="Pfam" id="PF21686">
    <property type="entry name" value="LigD_Prim-Pol"/>
    <property type="match status" value="1"/>
</dbReference>
<comment type="catalytic activity">
    <reaction evidence="20">
        <text>ATP + (deoxyribonucleotide)n-3'-hydroxyl + 5'-phospho-(deoxyribonucleotide)m = (deoxyribonucleotide)n+m + AMP + diphosphate.</text>
        <dbReference type="EC" id="6.5.1.1"/>
    </reaction>
</comment>
<keyword evidence="16" id="KW-0234">DNA repair</keyword>
<evidence type="ECO:0000259" key="23">
    <source>
        <dbReference type="PROSITE" id="PS50160"/>
    </source>
</evidence>
<evidence type="ECO:0000256" key="16">
    <source>
        <dbReference type="ARBA" id="ARBA00023204"/>
    </source>
</evidence>
<dbReference type="Gene3D" id="3.90.920.10">
    <property type="entry name" value="DNA primase, PRIM domain"/>
    <property type="match status" value="1"/>
</dbReference>
<dbReference type="GO" id="GO:0003910">
    <property type="term" value="F:DNA ligase (ATP) activity"/>
    <property type="evidence" value="ECO:0007669"/>
    <property type="project" value="UniProtKB-EC"/>
</dbReference>
<keyword evidence="8" id="KW-0547">Nucleotide-binding</keyword>
<dbReference type="GO" id="GO:0005524">
    <property type="term" value="F:ATP binding"/>
    <property type="evidence" value="ECO:0007669"/>
    <property type="project" value="UniProtKB-KW"/>
</dbReference>
<evidence type="ECO:0000256" key="21">
    <source>
        <dbReference type="ARBA" id="ARBA00049981"/>
    </source>
</evidence>
<evidence type="ECO:0000256" key="9">
    <source>
        <dbReference type="ARBA" id="ARBA00022763"/>
    </source>
</evidence>
<dbReference type="EC" id="6.5.1.1" evidence="2"/>
<dbReference type="GO" id="GO:0046872">
    <property type="term" value="F:metal ion binding"/>
    <property type="evidence" value="ECO:0007669"/>
    <property type="project" value="UniProtKB-KW"/>
</dbReference>
<keyword evidence="10" id="KW-0378">Hydrolase</keyword>